<keyword evidence="2" id="KW-1185">Reference proteome</keyword>
<gene>
    <name evidence="1" type="ORF">V6N12_013271</name>
</gene>
<accession>A0ABR2D6X5</accession>
<sequence>MKILEIPVGMGSGGGAPLGRMGQCLSWLHRAFVRLPFLPLPAAWCGGEQTSLDGSSTFSPLSMQIPHTPRLLLLNSRDLNSDLLYLMFRDDYTNQLDHIR</sequence>
<protein>
    <submittedName>
        <fullName evidence="1">Uncharacterized protein</fullName>
    </submittedName>
</protein>
<name>A0ABR2D6X5_9ROSI</name>
<comment type="caution">
    <text evidence="1">The sequence shown here is derived from an EMBL/GenBank/DDBJ whole genome shotgun (WGS) entry which is preliminary data.</text>
</comment>
<dbReference type="Proteomes" id="UP001472677">
    <property type="component" value="Unassembled WGS sequence"/>
</dbReference>
<reference evidence="1 2" key="1">
    <citation type="journal article" date="2024" name="G3 (Bethesda)">
        <title>Genome assembly of Hibiscus sabdariffa L. provides insights into metabolisms of medicinal natural products.</title>
        <authorList>
            <person name="Kim T."/>
        </authorList>
    </citation>
    <scope>NUCLEOTIDE SEQUENCE [LARGE SCALE GENOMIC DNA]</scope>
    <source>
        <strain evidence="1">TK-2024</strain>
        <tissue evidence="1">Old leaves</tissue>
    </source>
</reference>
<evidence type="ECO:0000313" key="2">
    <source>
        <dbReference type="Proteomes" id="UP001472677"/>
    </source>
</evidence>
<dbReference type="EMBL" id="JBBPBM010000035">
    <property type="protein sequence ID" value="KAK8530769.1"/>
    <property type="molecule type" value="Genomic_DNA"/>
</dbReference>
<evidence type="ECO:0000313" key="1">
    <source>
        <dbReference type="EMBL" id="KAK8530769.1"/>
    </source>
</evidence>
<organism evidence="1 2">
    <name type="scientific">Hibiscus sabdariffa</name>
    <name type="common">roselle</name>
    <dbReference type="NCBI Taxonomy" id="183260"/>
    <lineage>
        <taxon>Eukaryota</taxon>
        <taxon>Viridiplantae</taxon>
        <taxon>Streptophyta</taxon>
        <taxon>Embryophyta</taxon>
        <taxon>Tracheophyta</taxon>
        <taxon>Spermatophyta</taxon>
        <taxon>Magnoliopsida</taxon>
        <taxon>eudicotyledons</taxon>
        <taxon>Gunneridae</taxon>
        <taxon>Pentapetalae</taxon>
        <taxon>rosids</taxon>
        <taxon>malvids</taxon>
        <taxon>Malvales</taxon>
        <taxon>Malvaceae</taxon>
        <taxon>Malvoideae</taxon>
        <taxon>Hibiscus</taxon>
    </lineage>
</organism>
<proteinExistence type="predicted"/>